<gene>
    <name evidence="2" type="ORF">QE152_g36772</name>
</gene>
<dbReference type="Proteomes" id="UP001458880">
    <property type="component" value="Unassembled WGS sequence"/>
</dbReference>
<feature type="region of interest" description="Disordered" evidence="1">
    <location>
        <begin position="15"/>
        <end position="36"/>
    </location>
</feature>
<proteinExistence type="predicted"/>
<organism evidence="2 3">
    <name type="scientific">Popillia japonica</name>
    <name type="common">Japanese beetle</name>
    <dbReference type="NCBI Taxonomy" id="7064"/>
    <lineage>
        <taxon>Eukaryota</taxon>
        <taxon>Metazoa</taxon>
        <taxon>Ecdysozoa</taxon>
        <taxon>Arthropoda</taxon>
        <taxon>Hexapoda</taxon>
        <taxon>Insecta</taxon>
        <taxon>Pterygota</taxon>
        <taxon>Neoptera</taxon>
        <taxon>Endopterygota</taxon>
        <taxon>Coleoptera</taxon>
        <taxon>Polyphaga</taxon>
        <taxon>Scarabaeiformia</taxon>
        <taxon>Scarabaeidae</taxon>
        <taxon>Rutelinae</taxon>
        <taxon>Popillia</taxon>
    </lineage>
</organism>
<accession>A0AAW1ICH4</accession>
<feature type="compositionally biased region" description="Polar residues" evidence="1">
    <location>
        <begin position="15"/>
        <end position="28"/>
    </location>
</feature>
<sequence>MIRILWYQSSIDTASSDTNLSKESNRPSLSPMVTDLSDNTEPLKVVIPIGNTKCRVNYPMFFVNRTLKHQRSLNG</sequence>
<name>A0AAW1ICH4_POPJA</name>
<evidence type="ECO:0000313" key="3">
    <source>
        <dbReference type="Proteomes" id="UP001458880"/>
    </source>
</evidence>
<evidence type="ECO:0000256" key="1">
    <source>
        <dbReference type="SAM" id="MobiDB-lite"/>
    </source>
</evidence>
<evidence type="ECO:0000313" key="2">
    <source>
        <dbReference type="EMBL" id="KAK9687026.1"/>
    </source>
</evidence>
<comment type="caution">
    <text evidence="2">The sequence shown here is derived from an EMBL/GenBank/DDBJ whole genome shotgun (WGS) entry which is preliminary data.</text>
</comment>
<keyword evidence="3" id="KW-1185">Reference proteome</keyword>
<dbReference type="AlphaFoldDB" id="A0AAW1ICH4"/>
<dbReference type="EMBL" id="JASPKY010000667">
    <property type="protein sequence ID" value="KAK9687026.1"/>
    <property type="molecule type" value="Genomic_DNA"/>
</dbReference>
<protein>
    <submittedName>
        <fullName evidence="2">Uncharacterized protein</fullName>
    </submittedName>
</protein>
<reference evidence="2 3" key="1">
    <citation type="journal article" date="2024" name="BMC Genomics">
        <title>De novo assembly and annotation of Popillia japonica's genome with initial clues to its potential as an invasive pest.</title>
        <authorList>
            <person name="Cucini C."/>
            <person name="Boschi S."/>
            <person name="Funari R."/>
            <person name="Cardaioli E."/>
            <person name="Iannotti N."/>
            <person name="Marturano G."/>
            <person name="Paoli F."/>
            <person name="Bruttini M."/>
            <person name="Carapelli A."/>
            <person name="Frati F."/>
            <person name="Nardi F."/>
        </authorList>
    </citation>
    <scope>NUCLEOTIDE SEQUENCE [LARGE SCALE GENOMIC DNA]</scope>
    <source>
        <strain evidence="2">DMR45628</strain>
    </source>
</reference>